<dbReference type="InterPro" id="IPR015424">
    <property type="entry name" value="PyrdxlP-dep_Trfase"/>
</dbReference>
<dbReference type="InterPro" id="IPR054542">
    <property type="entry name" value="Cys_met_metab_PP"/>
</dbReference>
<dbReference type="PANTHER" id="PTHR43797">
    <property type="entry name" value="HOMOCYSTEINE/CYSTEINE SYNTHASE"/>
    <property type="match status" value="1"/>
</dbReference>
<keyword evidence="2" id="KW-0808">Transferase</keyword>
<dbReference type="Gene3D" id="3.40.640.10">
    <property type="entry name" value="Type I PLP-dependent aspartate aminotransferase-like (Major domain)"/>
    <property type="match status" value="1"/>
</dbReference>
<dbReference type="InterPro" id="IPR000277">
    <property type="entry name" value="Cys/Met-Metab_PyrdxlP-dep_enz"/>
</dbReference>
<dbReference type="FunFam" id="3.40.640.10:FF:000035">
    <property type="entry name" value="O-succinylhomoserine sulfhydrylase"/>
    <property type="match status" value="1"/>
</dbReference>
<proteinExistence type="predicted"/>
<name>A0A383CZY4_9ZZZZ</name>
<dbReference type="EMBL" id="UINC01213030">
    <property type="protein sequence ID" value="SVE37620.1"/>
    <property type="molecule type" value="Genomic_DNA"/>
</dbReference>
<protein>
    <recommendedName>
        <fullName evidence="5">O-acetylhomoserine aminocarboxypropyltransferase</fullName>
    </recommendedName>
</protein>
<dbReference type="Pfam" id="PF01053">
    <property type="entry name" value="Cys_Met_Meta_PP"/>
    <property type="match status" value="1"/>
</dbReference>
<feature type="non-terminal residue" evidence="4">
    <location>
        <position position="1"/>
    </location>
</feature>
<dbReference type="GO" id="GO:0030170">
    <property type="term" value="F:pyridoxal phosphate binding"/>
    <property type="evidence" value="ECO:0007669"/>
    <property type="project" value="InterPro"/>
</dbReference>
<evidence type="ECO:0000313" key="4">
    <source>
        <dbReference type="EMBL" id="SVE37620.1"/>
    </source>
</evidence>
<organism evidence="4">
    <name type="scientific">marine metagenome</name>
    <dbReference type="NCBI Taxonomy" id="408172"/>
    <lineage>
        <taxon>unclassified sequences</taxon>
        <taxon>metagenomes</taxon>
        <taxon>ecological metagenomes</taxon>
    </lineage>
</organism>
<gene>
    <name evidence="4" type="ORF">METZ01_LOCUS490474</name>
</gene>
<sequence>QTTSYLFDDVDHAAALFNLERGGHIYSRISNPTVGVLEERVASLEGGTAALATSSGMSAIFLTVMTLCEAGDHLVVSSQLYGGTVNLFRLTLPKFGIKCTFVKPRDTEGFKKAIQKNTKCIFGELVGNPGNELMNMPEIAKIAHEAGIPLMIDATYQTPYLCKPFEHGADIVVHSLTKWMAGHGSSMAGILVEGGKFDWMQNDKFPTMTKPYEGYHGLSFAEEFGPTAFTMKARAEGM</sequence>
<dbReference type="PROSITE" id="PS00868">
    <property type="entry name" value="CYS_MET_METAB_PP"/>
    <property type="match status" value="1"/>
</dbReference>
<dbReference type="InterPro" id="IPR006235">
    <property type="entry name" value="OAc-hSer/O-AcSer_sulfhydrylase"/>
</dbReference>
<reference evidence="4" key="1">
    <citation type="submission" date="2018-05" db="EMBL/GenBank/DDBJ databases">
        <authorList>
            <person name="Lanie J.A."/>
            <person name="Ng W.-L."/>
            <person name="Kazmierczak K.M."/>
            <person name="Andrzejewski T.M."/>
            <person name="Davidsen T.M."/>
            <person name="Wayne K.J."/>
            <person name="Tettelin H."/>
            <person name="Glass J.I."/>
            <person name="Rusch D."/>
            <person name="Podicherti R."/>
            <person name="Tsui H.-C.T."/>
            <person name="Winkler M.E."/>
        </authorList>
    </citation>
    <scope>NUCLEOTIDE SEQUENCE</scope>
</reference>
<dbReference type="GO" id="GO:0003961">
    <property type="term" value="F:O-acetylhomoserine aminocarboxypropyltransferase activity"/>
    <property type="evidence" value="ECO:0007669"/>
    <property type="project" value="TreeGrafter"/>
</dbReference>
<dbReference type="GO" id="GO:0019346">
    <property type="term" value="P:transsulfuration"/>
    <property type="evidence" value="ECO:0007669"/>
    <property type="project" value="InterPro"/>
</dbReference>
<dbReference type="GO" id="GO:0004124">
    <property type="term" value="F:cysteine synthase activity"/>
    <property type="evidence" value="ECO:0007669"/>
    <property type="project" value="TreeGrafter"/>
</dbReference>
<comment type="cofactor">
    <cofactor evidence="1">
        <name>pyridoxal 5'-phosphate</name>
        <dbReference type="ChEBI" id="CHEBI:597326"/>
    </cofactor>
</comment>
<evidence type="ECO:0000256" key="3">
    <source>
        <dbReference type="ARBA" id="ARBA00022898"/>
    </source>
</evidence>
<dbReference type="GO" id="GO:0005737">
    <property type="term" value="C:cytoplasm"/>
    <property type="evidence" value="ECO:0007669"/>
    <property type="project" value="TreeGrafter"/>
</dbReference>
<feature type="non-terminal residue" evidence="4">
    <location>
        <position position="238"/>
    </location>
</feature>
<dbReference type="InterPro" id="IPR015421">
    <property type="entry name" value="PyrdxlP-dep_Trfase_major"/>
</dbReference>
<accession>A0A383CZY4</accession>
<evidence type="ECO:0000256" key="1">
    <source>
        <dbReference type="ARBA" id="ARBA00001933"/>
    </source>
</evidence>
<evidence type="ECO:0000256" key="2">
    <source>
        <dbReference type="ARBA" id="ARBA00022679"/>
    </source>
</evidence>
<evidence type="ECO:0008006" key="5">
    <source>
        <dbReference type="Google" id="ProtNLM"/>
    </source>
</evidence>
<dbReference type="SUPFAM" id="SSF53383">
    <property type="entry name" value="PLP-dependent transferases"/>
    <property type="match status" value="1"/>
</dbReference>
<keyword evidence="3" id="KW-0663">Pyridoxal phosphate</keyword>
<dbReference type="GO" id="GO:0071269">
    <property type="term" value="P:L-homocysteine biosynthetic process"/>
    <property type="evidence" value="ECO:0007669"/>
    <property type="project" value="TreeGrafter"/>
</dbReference>
<dbReference type="GO" id="GO:0006535">
    <property type="term" value="P:cysteine biosynthetic process from serine"/>
    <property type="evidence" value="ECO:0007669"/>
    <property type="project" value="TreeGrafter"/>
</dbReference>
<dbReference type="PANTHER" id="PTHR43797:SF2">
    <property type="entry name" value="HOMOCYSTEINE_CYSTEINE SYNTHASE"/>
    <property type="match status" value="1"/>
</dbReference>
<dbReference type="AlphaFoldDB" id="A0A383CZY4"/>